<evidence type="ECO:0000313" key="2">
    <source>
        <dbReference type="EMBL" id="PKI63831.1"/>
    </source>
</evidence>
<organism evidence="2 3">
    <name type="scientific">Punica granatum</name>
    <name type="common">Pomegranate</name>
    <dbReference type="NCBI Taxonomy" id="22663"/>
    <lineage>
        <taxon>Eukaryota</taxon>
        <taxon>Viridiplantae</taxon>
        <taxon>Streptophyta</taxon>
        <taxon>Embryophyta</taxon>
        <taxon>Tracheophyta</taxon>
        <taxon>Spermatophyta</taxon>
        <taxon>Magnoliopsida</taxon>
        <taxon>eudicotyledons</taxon>
        <taxon>Gunneridae</taxon>
        <taxon>Pentapetalae</taxon>
        <taxon>rosids</taxon>
        <taxon>malvids</taxon>
        <taxon>Myrtales</taxon>
        <taxon>Lythraceae</taxon>
        <taxon>Punica</taxon>
    </lineage>
</organism>
<dbReference type="EMBL" id="PGOL01000868">
    <property type="protein sequence ID" value="PKI63831.1"/>
    <property type="molecule type" value="Genomic_DNA"/>
</dbReference>
<feature type="compositionally biased region" description="Pro residues" evidence="1">
    <location>
        <begin position="40"/>
        <end position="56"/>
    </location>
</feature>
<comment type="caution">
    <text evidence="2">The sequence shown here is derived from an EMBL/GenBank/DDBJ whole genome shotgun (WGS) entry which is preliminary data.</text>
</comment>
<dbReference type="AlphaFoldDB" id="A0A2I0K5M8"/>
<dbReference type="Proteomes" id="UP000233551">
    <property type="component" value="Unassembled WGS sequence"/>
</dbReference>
<keyword evidence="3" id="KW-1185">Reference proteome</keyword>
<name>A0A2I0K5M8_PUNGR</name>
<evidence type="ECO:0000256" key="1">
    <source>
        <dbReference type="SAM" id="MobiDB-lite"/>
    </source>
</evidence>
<feature type="region of interest" description="Disordered" evidence="1">
    <location>
        <begin position="40"/>
        <end position="59"/>
    </location>
</feature>
<accession>A0A2I0K5M8</accession>
<proteinExistence type="predicted"/>
<reference evidence="2 3" key="1">
    <citation type="submission" date="2017-11" db="EMBL/GenBank/DDBJ databases">
        <title>De-novo sequencing of pomegranate (Punica granatum L.) genome.</title>
        <authorList>
            <person name="Akparov Z."/>
            <person name="Amiraslanov A."/>
            <person name="Hajiyeva S."/>
            <person name="Abbasov M."/>
            <person name="Kaur K."/>
            <person name="Hamwieh A."/>
            <person name="Solovyev V."/>
            <person name="Salamov A."/>
            <person name="Braich B."/>
            <person name="Kosarev P."/>
            <person name="Mahmoud A."/>
            <person name="Hajiyev E."/>
            <person name="Babayeva S."/>
            <person name="Izzatullayeva V."/>
            <person name="Mammadov A."/>
            <person name="Mammadov A."/>
            <person name="Sharifova S."/>
            <person name="Ojaghi J."/>
            <person name="Eynullazada K."/>
            <person name="Bayramov B."/>
            <person name="Abdulazimova A."/>
            <person name="Shahmuradov I."/>
        </authorList>
    </citation>
    <scope>NUCLEOTIDE SEQUENCE [LARGE SCALE GENOMIC DNA]</scope>
    <source>
        <strain evidence="3">cv. AG2017</strain>
        <tissue evidence="2">Leaf</tissue>
    </source>
</reference>
<evidence type="ECO:0000313" key="3">
    <source>
        <dbReference type="Proteomes" id="UP000233551"/>
    </source>
</evidence>
<sequence length="93" mass="10034">MHGQISSFREFVSLHVPLQVCPSQSPTVFLIKPTALLSPSLPPTTVPKPNAPPSRLPTPVSVEWSEGVIEGRQPSPVSTILIFLGSHDGERLN</sequence>
<gene>
    <name evidence="2" type="ORF">CRG98_015815</name>
</gene>
<protein>
    <submittedName>
        <fullName evidence="2">Uncharacterized protein</fullName>
    </submittedName>
</protein>